<accession>K7RN68</accession>
<dbReference type="EMBL" id="CP003493">
    <property type="protein sequence ID" value="AFV89384.1"/>
    <property type="molecule type" value="Genomic_DNA"/>
</dbReference>
<name>K7RN68_ACIA4</name>
<dbReference type="KEGG" id="pbo:PACID_15710"/>
<sequence>MNDQIPPGILAQFDQIAADHQSMELLTGMCQAAPEVAAQEIAGFATLLTILSATGSWDGLEDLLVNPPSPLTHPAFAAGCHLAAESFLTYTDNDKEI</sequence>
<dbReference type="Proteomes" id="UP000000214">
    <property type="component" value="Chromosome"/>
</dbReference>
<dbReference type="PATRIC" id="fig|1171373.8.peg.1555"/>
<dbReference type="AlphaFoldDB" id="K7RN68"/>
<gene>
    <name evidence="1" type="ordered locus">PACID_15710</name>
</gene>
<dbReference type="STRING" id="1171373.PACID_15710"/>
<proteinExistence type="predicted"/>
<evidence type="ECO:0000313" key="2">
    <source>
        <dbReference type="Proteomes" id="UP000000214"/>
    </source>
</evidence>
<dbReference type="HOGENOM" id="CLU_2344328_0_0_11"/>
<protein>
    <submittedName>
        <fullName evidence="1">Uncharacterized protein</fullName>
    </submittedName>
</protein>
<reference evidence="1 2" key="1">
    <citation type="journal article" date="2012" name="BMC Genomics">
        <title>The genome sequence of Propionibacterium acidipropionici provides insights into its biotechnological and industrial potential.</title>
        <authorList>
            <person name="Parizzi L.P."/>
            <person name="Grassi M.C."/>
            <person name="Llerena L.A."/>
            <person name="Carazzolle M.F."/>
            <person name="Queiroz V.L."/>
            <person name="Lunardi I."/>
            <person name="Zeidler A.F."/>
            <person name="Teixeira P.J."/>
            <person name="Mieczkowski P."/>
            <person name="Rincones J."/>
            <person name="Pereira G.A."/>
        </authorList>
    </citation>
    <scope>NUCLEOTIDE SEQUENCE [LARGE SCALE GENOMIC DNA]</scope>
    <source>
        <strain evidence="2">ATCC 4875 / DSM 20272 / JCM 6432 / NBRC 12425 / NCIMB 8070</strain>
    </source>
</reference>
<dbReference type="RefSeq" id="WP_015070290.1">
    <property type="nucleotide sequence ID" value="NC_019395.1"/>
</dbReference>
<evidence type="ECO:0000313" key="1">
    <source>
        <dbReference type="EMBL" id="AFV89384.1"/>
    </source>
</evidence>
<organism evidence="1 2">
    <name type="scientific">Acidipropionibacterium acidipropionici (strain ATCC 4875 / DSM 20272 / JCM 6432 / NBRC 12425 / NCIMB 8070 / 4)</name>
    <name type="common">Propionibacterium acidipropionici</name>
    <dbReference type="NCBI Taxonomy" id="1171373"/>
    <lineage>
        <taxon>Bacteria</taxon>
        <taxon>Bacillati</taxon>
        <taxon>Actinomycetota</taxon>
        <taxon>Actinomycetes</taxon>
        <taxon>Propionibacteriales</taxon>
        <taxon>Propionibacteriaceae</taxon>
        <taxon>Acidipropionibacterium</taxon>
    </lineage>
</organism>